<organism evidence="2">
    <name type="scientific">uncultured Alphaproteobacteria bacterium</name>
    <dbReference type="NCBI Taxonomy" id="91750"/>
    <lineage>
        <taxon>Bacteria</taxon>
        <taxon>Pseudomonadati</taxon>
        <taxon>Pseudomonadota</taxon>
        <taxon>Alphaproteobacteria</taxon>
        <taxon>environmental samples</taxon>
    </lineage>
</organism>
<dbReference type="AlphaFoldDB" id="A0A212KLX9"/>
<feature type="compositionally biased region" description="Low complexity" evidence="1">
    <location>
        <begin position="133"/>
        <end position="147"/>
    </location>
</feature>
<feature type="region of interest" description="Disordered" evidence="1">
    <location>
        <begin position="133"/>
        <end position="159"/>
    </location>
</feature>
<reference evidence="2" key="1">
    <citation type="submission" date="2016-04" db="EMBL/GenBank/DDBJ databases">
        <authorList>
            <person name="Evans L.H."/>
            <person name="Alamgir A."/>
            <person name="Owens N."/>
            <person name="Weber N.D."/>
            <person name="Virtaneva K."/>
            <person name="Barbian K."/>
            <person name="Babar A."/>
            <person name="Rosenke K."/>
        </authorList>
    </citation>
    <scope>NUCLEOTIDE SEQUENCE</scope>
    <source>
        <strain evidence="2">86</strain>
    </source>
</reference>
<evidence type="ECO:0000256" key="1">
    <source>
        <dbReference type="SAM" id="MobiDB-lite"/>
    </source>
</evidence>
<dbReference type="EMBL" id="FLUO01000003">
    <property type="protein sequence ID" value="SBW12681.1"/>
    <property type="molecule type" value="Genomic_DNA"/>
</dbReference>
<gene>
    <name evidence="2" type="ORF">KL86APRO_30172</name>
</gene>
<protein>
    <submittedName>
        <fullName evidence="2">Uncharacterized protein</fullName>
    </submittedName>
</protein>
<sequence length="159" mass="16095">MHGGTSPGAPKGNQNARKHGVWSVLLSDEDREFLAADPKERLATLQAMAELRAFRAHKAGKGALTDGVLDTAFARNAAQAANLARTRLAIAEAAAEGVHMDESGPTGEDEAGIVTEDERTAELARLLDVGAKAGAGDAAGPSAVASGEPAADRGAAQSG</sequence>
<accession>A0A212KLX9</accession>
<name>A0A212KLX9_9PROT</name>
<proteinExistence type="predicted"/>
<feature type="region of interest" description="Disordered" evidence="1">
    <location>
        <begin position="1"/>
        <end position="20"/>
    </location>
</feature>
<evidence type="ECO:0000313" key="2">
    <source>
        <dbReference type="EMBL" id="SBW12681.1"/>
    </source>
</evidence>